<accession>A0AAV4PXG4</accession>
<sequence length="82" mass="9557">MVRSTRNRVKVIRGHIKLATNTSKPLSRGQRQNDHLLANRGTNNPAIKASDSRKRYYHRHQQRSSRNKSIELQLLTNKRALN</sequence>
<dbReference type="AlphaFoldDB" id="A0AAV4PXG4"/>
<keyword evidence="3" id="KW-1185">Reference proteome</keyword>
<evidence type="ECO:0000256" key="1">
    <source>
        <dbReference type="SAM" id="MobiDB-lite"/>
    </source>
</evidence>
<comment type="caution">
    <text evidence="2">The sequence shown here is derived from an EMBL/GenBank/DDBJ whole genome shotgun (WGS) entry which is preliminary data.</text>
</comment>
<protein>
    <submittedName>
        <fullName evidence="2">Uncharacterized protein</fullName>
    </submittedName>
</protein>
<reference evidence="2 3" key="1">
    <citation type="submission" date="2021-06" db="EMBL/GenBank/DDBJ databases">
        <title>Caerostris extrusa draft genome.</title>
        <authorList>
            <person name="Kono N."/>
            <person name="Arakawa K."/>
        </authorList>
    </citation>
    <scope>NUCLEOTIDE SEQUENCE [LARGE SCALE GENOMIC DNA]</scope>
</reference>
<evidence type="ECO:0000313" key="3">
    <source>
        <dbReference type="Proteomes" id="UP001054945"/>
    </source>
</evidence>
<name>A0AAV4PXG4_CAEEX</name>
<organism evidence="2 3">
    <name type="scientific">Caerostris extrusa</name>
    <name type="common">Bark spider</name>
    <name type="synonym">Caerostris bankana</name>
    <dbReference type="NCBI Taxonomy" id="172846"/>
    <lineage>
        <taxon>Eukaryota</taxon>
        <taxon>Metazoa</taxon>
        <taxon>Ecdysozoa</taxon>
        <taxon>Arthropoda</taxon>
        <taxon>Chelicerata</taxon>
        <taxon>Arachnida</taxon>
        <taxon>Araneae</taxon>
        <taxon>Araneomorphae</taxon>
        <taxon>Entelegynae</taxon>
        <taxon>Araneoidea</taxon>
        <taxon>Araneidae</taxon>
        <taxon>Caerostris</taxon>
    </lineage>
</organism>
<proteinExistence type="predicted"/>
<dbReference type="EMBL" id="BPLR01005367">
    <property type="protein sequence ID" value="GIY01777.1"/>
    <property type="molecule type" value="Genomic_DNA"/>
</dbReference>
<feature type="region of interest" description="Disordered" evidence="1">
    <location>
        <begin position="21"/>
        <end position="82"/>
    </location>
</feature>
<evidence type="ECO:0000313" key="2">
    <source>
        <dbReference type="EMBL" id="GIY01777.1"/>
    </source>
</evidence>
<dbReference type="Proteomes" id="UP001054945">
    <property type="component" value="Unassembled WGS sequence"/>
</dbReference>
<feature type="compositionally biased region" description="Basic residues" evidence="1">
    <location>
        <begin position="55"/>
        <end position="66"/>
    </location>
</feature>
<gene>
    <name evidence="2" type="ORF">CEXT_225801</name>
</gene>